<dbReference type="PANTHER" id="PTHR47074">
    <property type="entry name" value="BNAC02G40300D PROTEIN"/>
    <property type="match status" value="1"/>
</dbReference>
<feature type="domain" description="RNase H type-1" evidence="1">
    <location>
        <begin position="17"/>
        <end position="102"/>
    </location>
</feature>
<evidence type="ECO:0000313" key="3">
    <source>
        <dbReference type="Proteomes" id="UP000237000"/>
    </source>
</evidence>
<dbReference type="InterPro" id="IPR002156">
    <property type="entry name" value="RNaseH_domain"/>
</dbReference>
<dbReference type="Proteomes" id="UP000237000">
    <property type="component" value="Unassembled WGS sequence"/>
</dbReference>
<name>A0A2P5EY33_TREOI</name>
<accession>A0A2P5EY33</accession>
<evidence type="ECO:0000259" key="1">
    <source>
        <dbReference type="Pfam" id="PF13456"/>
    </source>
</evidence>
<evidence type="ECO:0000313" key="2">
    <source>
        <dbReference type="EMBL" id="PON90446.1"/>
    </source>
</evidence>
<gene>
    <name evidence="2" type="ORF">TorRG33x02_137310</name>
</gene>
<comment type="caution">
    <text evidence="2">The sequence shown here is derived from an EMBL/GenBank/DDBJ whole genome shotgun (WGS) entry which is preliminary data.</text>
</comment>
<dbReference type="Pfam" id="PF13456">
    <property type="entry name" value="RVT_3"/>
    <property type="match status" value="1"/>
</dbReference>
<dbReference type="GO" id="GO:0004523">
    <property type="term" value="F:RNA-DNA hybrid ribonuclease activity"/>
    <property type="evidence" value="ECO:0007669"/>
    <property type="project" value="InterPro"/>
</dbReference>
<dbReference type="OrthoDB" id="1194237at2759"/>
<proteinExistence type="predicted"/>
<protein>
    <recommendedName>
        <fullName evidence="1">RNase H type-1 domain-containing protein</fullName>
    </recommendedName>
</protein>
<dbReference type="InterPro" id="IPR052929">
    <property type="entry name" value="RNase_H-like_EbsB-rel"/>
</dbReference>
<dbReference type="GO" id="GO:0003676">
    <property type="term" value="F:nucleic acid binding"/>
    <property type="evidence" value="ECO:0007669"/>
    <property type="project" value="InterPro"/>
</dbReference>
<sequence length="137" mass="15139">MFSPPGMIKLNADAALGRDISFVGIVARDHFGKLIKCWIFKGPTAISEVAKAFGMVKALEVAFVEGHGSIFCEGDAQDIIKAINGNPHSLSWESLTWAVNSRLNSTNPTFRSILETDHQDWPLYFCCYDFPLCNNPS</sequence>
<dbReference type="EMBL" id="JXTC01000083">
    <property type="protein sequence ID" value="PON90446.1"/>
    <property type="molecule type" value="Genomic_DNA"/>
</dbReference>
<organism evidence="2 3">
    <name type="scientific">Trema orientale</name>
    <name type="common">Charcoal tree</name>
    <name type="synonym">Celtis orientalis</name>
    <dbReference type="NCBI Taxonomy" id="63057"/>
    <lineage>
        <taxon>Eukaryota</taxon>
        <taxon>Viridiplantae</taxon>
        <taxon>Streptophyta</taxon>
        <taxon>Embryophyta</taxon>
        <taxon>Tracheophyta</taxon>
        <taxon>Spermatophyta</taxon>
        <taxon>Magnoliopsida</taxon>
        <taxon>eudicotyledons</taxon>
        <taxon>Gunneridae</taxon>
        <taxon>Pentapetalae</taxon>
        <taxon>rosids</taxon>
        <taxon>fabids</taxon>
        <taxon>Rosales</taxon>
        <taxon>Cannabaceae</taxon>
        <taxon>Trema</taxon>
    </lineage>
</organism>
<reference evidence="3" key="1">
    <citation type="submission" date="2016-06" db="EMBL/GenBank/DDBJ databases">
        <title>Parallel loss of symbiosis genes in relatives of nitrogen-fixing non-legume Parasponia.</title>
        <authorList>
            <person name="Van Velzen R."/>
            <person name="Holmer R."/>
            <person name="Bu F."/>
            <person name="Rutten L."/>
            <person name="Van Zeijl A."/>
            <person name="Liu W."/>
            <person name="Santuari L."/>
            <person name="Cao Q."/>
            <person name="Sharma T."/>
            <person name="Shen D."/>
            <person name="Roswanjaya Y."/>
            <person name="Wardhani T."/>
            <person name="Kalhor M.S."/>
            <person name="Jansen J."/>
            <person name="Van den Hoogen J."/>
            <person name="Gungor B."/>
            <person name="Hartog M."/>
            <person name="Hontelez J."/>
            <person name="Verver J."/>
            <person name="Yang W.-C."/>
            <person name="Schijlen E."/>
            <person name="Repin R."/>
            <person name="Schilthuizen M."/>
            <person name="Schranz E."/>
            <person name="Heidstra R."/>
            <person name="Miyata K."/>
            <person name="Fedorova E."/>
            <person name="Kohlen W."/>
            <person name="Bisseling T."/>
            <person name="Smit S."/>
            <person name="Geurts R."/>
        </authorList>
    </citation>
    <scope>NUCLEOTIDE SEQUENCE [LARGE SCALE GENOMIC DNA]</scope>
    <source>
        <strain evidence="3">cv. RG33-2</strain>
    </source>
</reference>
<dbReference type="InParanoid" id="A0A2P5EY33"/>
<dbReference type="AlphaFoldDB" id="A0A2P5EY33"/>
<dbReference type="PANTHER" id="PTHR47074:SF48">
    <property type="entry name" value="POLYNUCLEOTIDYL TRANSFERASE, RIBONUCLEASE H-LIKE SUPERFAMILY PROTEIN"/>
    <property type="match status" value="1"/>
</dbReference>
<keyword evidence="3" id="KW-1185">Reference proteome</keyword>